<evidence type="ECO:0000256" key="2">
    <source>
        <dbReference type="ARBA" id="ARBA00022618"/>
    </source>
</evidence>
<protein>
    <submittedName>
        <fullName evidence="8">Anaphase-promoting complex subunit 1-like protein</fullName>
    </submittedName>
</protein>
<keyword evidence="3" id="KW-0677">Repeat</keyword>
<dbReference type="GO" id="GO:0007091">
    <property type="term" value="P:metaphase/anaphase transition of mitotic cell cycle"/>
    <property type="evidence" value="ECO:0007669"/>
    <property type="project" value="TreeGrafter"/>
</dbReference>
<dbReference type="STRING" id="299467.A0A443S142"/>
<dbReference type="PANTHER" id="PTHR12827:SF3">
    <property type="entry name" value="ANAPHASE-PROMOTING COMPLEX SUBUNIT 1"/>
    <property type="match status" value="1"/>
</dbReference>
<gene>
    <name evidence="8" type="ORF">B4U80_11484</name>
</gene>
<comment type="caution">
    <text evidence="8">The sequence shown here is derived from an EMBL/GenBank/DDBJ whole genome shotgun (WGS) entry which is preliminary data.</text>
</comment>
<evidence type="ECO:0000313" key="8">
    <source>
        <dbReference type="EMBL" id="RWS21191.1"/>
    </source>
</evidence>
<proteinExistence type="inferred from homology"/>
<comment type="similarity">
    <text evidence="1">Belongs to the APC1 family.</text>
</comment>
<evidence type="ECO:0000256" key="5">
    <source>
        <dbReference type="ARBA" id="ARBA00023306"/>
    </source>
</evidence>
<dbReference type="Pfam" id="PF21282">
    <property type="entry name" value="APC1_3rd"/>
    <property type="match status" value="1"/>
</dbReference>
<evidence type="ECO:0000259" key="6">
    <source>
        <dbReference type="Pfam" id="PF18122"/>
    </source>
</evidence>
<name>A0A443S142_9ACAR</name>
<dbReference type="Gene3D" id="1.25.10.10">
    <property type="entry name" value="Leucine-rich Repeat Variant"/>
    <property type="match status" value="1"/>
</dbReference>
<dbReference type="InterPro" id="IPR024990">
    <property type="entry name" value="Apc1"/>
</dbReference>
<dbReference type="GO" id="GO:0005680">
    <property type="term" value="C:anaphase-promoting complex"/>
    <property type="evidence" value="ECO:0007669"/>
    <property type="project" value="InterPro"/>
</dbReference>
<dbReference type="PANTHER" id="PTHR12827">
    <property type="entry name" value="MEIOTIC CHECKPOINT REGULATOR TSG24 FAMILY MEMBER"/>
    <property type="match status" value="1"/>
</dbReference>
<dbReference type="GO" id="GO:0051301">
    <property type="term" value="P:cell division"/>
    <property type="evidence" value="ECO:0007669"/>
    <property type="project" value="UniProtKB-KW"/>
</dbReference>
<accession>A0A443S142</accession>
<dbReference type="GO" id="GO:0031145">
    <property type="term" value="P:anaphase-promoting complex-dependent catabolic process"/>
    <property type="evidence" value="ECO:0007669"/>
    <property type="project" value="TreeGrafter"/>
</dbReference>
<dbReference type="OrthoDB" id="26401at2759"/>
<feature type="domain" description="Anaphase-promoting complex subunit 1 beta-sandwich" evidence="7">
    <location>
        <begin position="151"/>
        <end position="233"/>
    </location>
</feature>
<dbReference type="GO" id="GO:0060090">
    <property type="term" value="F:molecular adaptor activity"/>
    <property type="evidence" value="ECO:0007669"/>
    <property type="project" value="TreeGrafter"/>
</dbReference>
<keyword evidence="2" id="KW-0132">Cell division</keyword>
<dbReference type="InterPro" id="IPR041221">
    <property type="entry name" value="APC1_C"/>
</dbReference>
<organism evidence="8 9">
    <name type="scientific">Leptotrombidium deliense</name>
    <dbReference type="NCBI Taxonomy" id="299467"/>
    <lineage>
        <taxon>Eukaryota</taxon>
        <taxon>Metazoa</taxon>
        <taxon>Ecdysozoa</taxon>
        <taxon>Arthropoda</taxon>
        <taxon>Chelicerata</taxon>
        <taxon>Arachnida</taxon>
        <taxon>Acari</taxon>
        <taxon>Acariformes</taxon>
        <taxon>Trombidiformes</taxon>
        <taxon>Prostigmata</taxon>
        <taxon>Anystina</taxon>
        <taxon>Parasitengona</taxon>
        <taxon>Trombiculoidea</taxon>
        <taxon>Trombiculidae</taxon>
        <taxon>Leptotrombidium</taxon>
    </lineage>
</organism>
<keyword evidence="9" id="KW-1185">Reference proteome</keyword>
<evidence type="ECO:0000259" key="7">
    <source>
        <dbReference type="Pfam" id="PF21282"/>
    </source>
</evidence>
<evidence type="ECO:0000256" key="3">
    <source>
        <dbReference type="ARBA" id="ARBA00022737"/>
    </source>
</evidence>
<evidence type="ECO:0000256" key="1">
    <source>
        <dbReference type="ARBA" id="ARBA00010547"/>
    </source>
</evidence>
<evidence type="ECO:0000256" key="4">
    <source>
        <dbReference type="ARBA" id="ARBA00022776"/>
    </source>
</evidence>
<dbReference type="InterPro" id="IPR048971">
    <property type="entry name" value="Apc1_3rd"/>
</dbReference>
<reference evidence="8 9" key="1">
    <citation type="journal article" date="2018" name="Gigascience">
        <title>Genomes of trombidid mites reveal novel predicted allergens and laterally-transferred genes associated with secondary metabolism.</title>
        <authorList>
            <person name="Dong X."/>
            <person name="Chaisiri K."/>
            <person name="Xia D."/>
            <person name="Armstrong S.D."/>
            <person name="Fang Y."/>
            <person name="Donnelly M.J."/>
            <person name="Kadowaki T."/>
            <person name="McGarry J.W."/>
            <person name="Darby A.C."/>
            <person name="Makepeace B.L."/>
        </authorList>
    </citation>
    <scope>NUCLEOTIDE SEQUENCE [LARGE SCALE GENOMIC DNA]</scope>
    <source>
        <strain evidence="8">UoL-UT</strain>
    </source>
</reference>
<dbReference type="AlphaFoldDB" id="A0A443S142"/>
<feature type="domain" description="Anaphase-promoting complex subunit 1 C-terminal" evidence="6">
    <location>
        <begin position="269"/>
        <end position="359"/>
    </location>
</feature>
<dbReference type="EMBL" id="NCKV01013279">
    <property type="protein sequence ID" value="RWS21191.1"/>
    <property type="molecule type" value="Genomic_DNA"/>
</dbReference>
<dbReference type="Proteomes" id="UP000288716">
    <property type="component" value="Unassembled WGS sequence"/>
</dbReference>
<evidence type="ECO:0000313" key="9">
    <source>
        <dbReference type="Proteomes" id="UP000288716"/>
    </source>
</evidence>
<dbReference type="VEuPathDB" id="VectorBase:LDEU010849"/>
<keyword evidence="4" id="KW-0498">Mitosis</keyword>
<dbReference type="Pfam" id="PF18122">
    <property type="entry name" value="APC1_C"/>
    <property type="match status" value="1"/>
</dbReference>
<dbReference type="InterPro" id="IPR011989">
    <property type="entry name" value="ARM-like"/>
</dbReference>
<sequence>MVLGPKYAGSSNQEAFESVMGYTKMFLDFPKEPVYAERAGRSTIESCLNVLVVSLAMIMAGTGNVKVMRICRYLRSRISQVNVVLYGSHMATHMALGLLFLGGCRYTLRTSPEAIVALICSFFPKYPIHSNDNRYHLQAFRHLYVLATEPRLVIPRDIDSGQYVFVHLMLKYKDSSKQSELLKVPCFLPELHLLDEVKLLDERYWKISFQSDKNWKTLEAFLSNDGILYVKQKVGCLPYEKDSQGYKSIHAQCLLKDAVNGWSFKPTTLNEFSSDPLLITFANNQLVPKAKMYNEAILQHNLCRLLFDCASSETIDLFPTLISFLKIINPRNEKQGNNSYNLWQIKLLMDCSSFCNCLKSDFLETLKTFAETKVKVQKL</sequence>
<dbReference type="GO" id="GO:0070979">
    <property type="term" value="P:protein K11-linked ubiquitination"/>
    <property type="evidence" value="ECO:0007669"/>
    <property type="project" value="TreeGrafter"/>
</dbReference>
<keyword evidence="5" id="KW-0131">Cell cycle</keyword>